<dbReference type="AlphaFoldDB" id="E9FWP0"/>
<feature type="compositionally biased region" description="Basic and acidic residues" evidence="1">
    <location>
        <begin position="96"/>
        <end position="111"/>
    </location>
</feature>
<dbReference type="EMBL" id="GL732526">
    <property type="protein sequence ID" value="EFX88399.1"/>
    <property type="molecule type" value="Genomic_DNA"/>
</dbReference>
<evidence type="ECO:0000313" key="2">
    <source>
        <dbReference type="EMBL" id="EFX88399.1"/>
    </source>
</evidence>
<gene>
    <name evidence="2" type="ORF">DAPPUDRAFT_234467</name>
</gene>
<feature type="region of interest" description="Disordered" evidence="1">
    <location>
        <begin position="90"/>
        <end position="116"/>
    </location>
</feature>
<accession>E9FWP0</accession>
<name>E9FWP0_DAPPU</name>
<dbReference type="InParanoid" id="E9FWP0"/>
<dbReference type="Proteomes" id="UP000000305">
    <property type="component" value="Unassembled WGS sequence"/>
</dbReference>
<proteinExistence type="predicted"/>
<sequence>MKAEPAIITTRYSSFSRVGSVISKNLSIITRLYVASHADTGYTRHVAEPAHTSDGIKAGGGGGVEIVSGDYRRELQGPLKKADKRAFAAPKIPVPVERRRQRALEPGDENRVPTIPAMNNSLLPLEQITDRQIAAADMATDSPGLPLNAESVAHSVTVSDRV</sequence>
<dbReference type="HOGENOM" id="CLU_1637138_0_0_1"/>
<keyword evidence="3" id="KW-1185">Reference proteome</keyword>
<dbReference type="KEGG" id="dpx:DAPPUDRAFT_234467"/>
<protein>
    <submittedName>
        <fullName evidence="2">Uncharacterized protein</fullName>
    </submittedName>
</protein>
<evidence type="ECO:0000256" key="1">
    <source>
        <dbReference type="SAM" id="MobiDB-lite"/>
    </source>
</evidence>
<evidence type="ECO:0000313" key="3">
    <source>
        <dbReference type="Proteomes" id="UP000000305"/>
    </source>
</evidence>
<reference evidence="2 3" key="1">
    <citation type="journal article" date="2011" name="Science">
        <title>The ecoresponsive genome of Daphnia pulex.</title>
        <authorList>
            <person name="Colbourne J.K."/>
            <person name="Pfrender M.E."/>
            <person name="Gilbert D."/>
            <person name="Thomas W.K."/>
            <person name="Tucker A."/>
            <person name="Oakley T.H."/>
            <person name="Tokishita S."/>
            <person name="Aerts A."/>
            <person name="Arnold G.J."/>
            <person name="Basu M.K."/>
            <person name="Bauer D.J."/>
            <person name="Caceres C.E."/>
            <person name="Carmel L."/>
            <person name="Casola C."/>
            <person name="Choi J.H."/>
            <person name="Detter J.C."/>
            <person name="Dong Q."/>
            <person name="Dusheyko S."/>
            <person name="Eads B.D."/>
            <person name="Frohlich T."/>
            <person name="Geiler-Samerotte K.A."/>
            <person name="Gerlach D."/>
            <person name="Hatcher P."/>
            <person name="Jogdeo S."/>
            <person name="Krijgsveld J."/>
            <person name="Kriventseva E.V."/>
            <person name="Kultz D."/>
            <person name="Laforsch C."/>
            <person name="Lindquist E."/>
            <person name="Lopez J."/>
            <person name="Manak J.R."/>
            <person name="Muller J."/>
            <person name="Pangilinan J."/>
            <person name="Patwardhan R.P."/>
            <person name="Pitluck S."/>
            <person name="Pritham E.J."/>
            <person name="Rechtsteiner A."/>
            <person name="Rho M."/>
            <person name="Rogozin I.B."/>
            <person name="Sakarya O."/>
            <person name="Salamov A."/>
            <person name="Schaack S."/>
            <person name="Shapiro H."/>
            <person name="Shiga Y."/>
            <person name="Skalitzky C."/>
            <person name="Smith Z."/>
            <person name="Souvorov A."/>
            <person name="Sung W."/>
            <person name="Tang Z."/>
            <person name="Tsuchiya D."/>
            <person name="Tu H."/>
            <person name="Vos H."/>
            <person name="Wang M."/>
            <person name="Wolf Y.I."/>
            <person name="Yamagata H."/>
            <person name="Yamada T."/>
            <person name="Ye Y."/>
            <person name="Shaw J.R."/>
            <person name="Andrews J."/>
            <person name="Crease T.J."/>
            <person name="Tang H."/>
            <person name="Lucas S.M."/>
            <person name="Robertson H.M."/>
            <person name="Bork P."/>
            <person name="Koonin E.V."/>
            <person name="Zdobnov E.M."/>
            <person name="Grigoriev I.V."/>
            <person name="Lynch M."/>
            <person name="Boore J.L."/>
        </authorList>
    </citation>
    <scope>NUCLEOTIDE SEQUENCE [LARGE SCALE GENOMIC DNA]</scope>
</reference>
<organism evidence="2 3">
    <name type="scientific">Daphnia pulex</name>
    <name type="common">Water flea</name>
    <dbReference type="NCBI Taxonomy" id="6669"/>
    <lineage>
        <taxon>Eukaryota</taxon>
        <taxon>Metazoa</taxon>
        <taxon>Ecdysozoa</taxon>
        <taxon>Arthropoda</taxon>
        <taxon>Crustacea</taxon>
        <taxon>Branchiopoda</taxon>
        <taxon>Diplostraca</taxon>
        <taxon>Cladocera</taxon>
        <taxon>Anomopoda</taxon>
        <taxon>Daphniidae</taxon>
        <taxon>Daphnia</taxon>
    </lineage>
</organism>